<feature type="domain" description="ACT" evidence="1">
    <location>
        <begin position="15"/>
        <end position="90"/>
    </location>
</feature>
<organism evidence="2 3">
    <name type="scientific">Auraticoccus cholistanensis</name>
    <dbReference type="NCBI Taxonomy" id="2656650"/>
    <lineage>
        <taxon>Bacteria</taxon>
        <taxon>Bacillati</taxon>
        <taxon>Actinomycetota</taxon>
        <taxon>Actinomycetes</taxon>
        <taxon>Propionibacteriales</taxon>
        <taxon>Propionibacteriaceae</taxon>
        <taxon>Auraticoccus</taxon>
    </lineage>
</organism>
<dbReference type="Proteomes" id="UP000435304">
    <property type="component" value="Unassembled WGS sequence"/>
</dbReference>
<evidence type="ECO:0000259" key="1">
    <source>
        <dbReference type="PROSITE" id="PS51671"/>
    </source>
</evidence>
<feature type="domain" description="ACT" evidence="1">
    <location>
        <begin position="104"/>
        <end position="177"/>
    </location>
</feature>
<dbReference type="RefSeq" id="WP_156609363.1">
    <property type="nucleotide sequence ID" value="NZ_WPCU01000005.1"/>
</dbReference>
<protein>
    <submittedName>
        <fullName evidence="2">ACT domain-containing protein</fullName>
    </submittedName>
</protein>
<dbReference type="PANTHER" id="PTHR34875">
    <property type="entry name" value="UPF0237 PROTEIN MJ1558"/>
    <property type="match status" value="1"/>
</dbReference>
<accession>A0A6A9UW90</accession>
<dbReference type="SUPFAM" id="SSF55021">
    <property type="entry name" value="ACT-like"/>
    <property type="match status" value="2"/>
</dbReference>
<evidence type="ECO:0000313" key="3">
    <source>
        <dbReference type="Proteomes" id="UP000435304"/>
    </source>
</evidence>
<dbReference type="InterPro" id="IPR045865">
    <property type="entry name" value="ACT-like_dom_sf"/>
</dbReference>
<dbReference type="PANTHER" id="PTHR34875:SF6">
    <property type="entry name" value="UPF0237 PROTEIN MJ1558"/>
    <property type="match status" value="1"/>
</dbReference>
<evidence type="ECO:0000313" key="2">
    <source>
        <dbReference type="EMBL" id="MVA75844.1"/>
    </source>
</evidence>
<comment type="caution">
    <text evidence="2">The sequence shown here is derived from an EMBL/GenBank/DDBJ whole genome shotgun (WGS) entry which is preliminary data.</text>
</comment>
<sequence>MSTPPLPPPGQDVLAVTVIGADRPGIVAEVTGALAAVEGNLEDSTMTLLRGQFAMVVLVRTGSPVAEVEQALARVSSQGGLAVDVRPVSAASPAAGAVQGSSYVVHVNGADRPGIVATITGVLARRGVNVVDLGTRLAGELYVLTAEVVVPLDVDVDELRAELDEAAGVVGVHVRLVAVETDEM</sequence>
<dbReference type="Pfam" id="PF13740">
    <property type="entry name" value="ACT_6"/>
    <property type="match status" value="2"/>
</dbReference>
<name>A0A6A9UW90_9ACTN</name>
<dbReference type="Gene3D" id="3.30.70.260">
    <property type="match status" value="2"/>
</dbReference>
<dbReference type="InterPro" id="IPR002912">
    <property type="entry name" value="ACT_dom"/>
</dbReference>
<dbReference type="InterPro" id="IPR050990">
    <property type="entry name" value="UPF0237/GcvR_regulator"/>
</dbReference>
<dbReference type="PROSITE" id="PS51671">
    <property type="entry name" value="ACT"/>
    <property type="match status" value="2"/>
</dbReference>
<reference evidence="2 3" key="1">
    <citation type="submission" date="2019-12" db="EMBL/GenBank/DDBJ databases">
        <title>Auraticoccus cholistani sp. nov., an actinomycete isolated from soil of Cholistan desert.</title>
        <authorList>
            <person name="Cheema M.T."/>
        </authorList>
    </citation>
    <scope>NUCLEOTIDE SEQUENCE [LARGE SCALE GENOMIC DNA]</scope>
    <source>
        <strain evidence="2 3">F435</strain>
    </source>
</reference>
<proteinExistence type="predicted"/>
<keyword evidence="3" id="KW-1185">Reference proteome</keyword>
<dbReference type="AlphaFoldDB" id="A0A6A9UW90"/>
<gene>
    <name evidence="2" type="ORF">GC722_07380</name>
</gene>
<dbReference type="EMBL" id="WPCU01000005">
    <property type="protein sequence ID" value="MVA75844.1"/>
    <property type="molecule type" value="Genomic_DNA"/>
</dbReference>